<sequence>MEAALKEQAPAIPRPFAEALRLAAEQQERIEAQKARRRVPEGRTIPPPAGTISR</sequence>
<feature type="region of interest" description="Disordered" evidence="1">
    <location>
        <begin position="29"/>
        <end position="54"/>
    </location>
</feature>
<organism evidence="2 3">
    <name type="scientific">Roseospirillum parvum</name>
    <dbReference type="NCBI Taxonomy" id="83401"/>
    <lineage>
        <taxon>Bacteria</taxon>
        <taxon>Pseudomonadati</taxon>
        <taxon>Pseudomonadota</taxon>
        <taxon>Alphaproteobacteria</taxon>
        <taxon>Rhodospirillales</taxon>
        <taxon>Rhodospirillaceae</taxon>
        <taxon>Roseospirillum</taxon>
    </lineage>
</organism>
<feature type="compositionally biased region" description="Pro residues" evidence="1">
    <location>
        <begin position="45"/>
        <end position="54"/>
    </location>
</feature>
<name>A0A1G7W7C2_9PROT</name>
<evidence type="ECO:0000313" key="2">
    <source>
        <dbReference type="EMBL" id="SDG67060.1"/>
    </source>
</evidence>
<dbReference type="AlphaFoldDB" id="A0A1G7W7C2"/>
<dbReference type="STRING" id="83401.SAMN05421742_10282"/>
<feature type="compositionally biased region" description="Basic and acidic residues" evidence="1">
    <location>
        <begin position="29"/>
        <end position="41"/>
    </location>
</feature>
<gene>
    <name evidence="2" type="ORF">SAMN05421742_10282</name>
</gene>
<dbReference type="EMBL" id="FNCV01000002">
    <property type="protein sequence ID" value="SDG67060.1"/>
    <property type="molecule type" value="Genomic_DNA"/>
</dbReference>
<accession>A0A1G7W7C2</accession>
<evidence type="ECO:0000313" key="3">
    <source>
        <dbReference type="Proteomes" id="UP000217076"/>
    </source>
</evidence>
<protein>
    <submittedName>
        <fullName evidence="2">Uncharacterized protein</fullName>
    </submittedName>
</protein>
<keyword evidence="3" id="KW-1185">Reference proteome</keyword>
<proteinExistence type="predicted"/>
<evidence type="ECO:0000256" key="1">
    <source>
        <dbReference type="SAM" id="MobiDB-lite"/>
    </source>
</evidence>
<reference evidence="3" key="1">
    <citation type="submission" date="2016-10" db="EMBL/GenBank/DDBJ databases">
        <authorList>
            <person name="Varghese N."/>
            <person name="Submissions S."/>
        </authorList>
    </citation>
    <scope>NUCLEOTIDE SEQUENCE [LARGE SCALE GENOMIC DNA]</scope>
    <source>
        <strain evidence="3">930I</strain>
    </source>
</reference>
<dbReference type="Proteomes" id="UP000217076">
    <property type="component" value="Unassembled WGS sequence"/>
</dbReference>